<reference evidence="2" key="2">
    <citation type="submission" date="2021-01" db="EMBL/GenBank/DDBJ databases">
        <authorList>
            <person name="Schikora-Tamarit M.A."/>
        </authorList>
    </citation>
    <scope>NUCLEOTIDE SEQUENCE</scope>
    <source>
        <strain evidence="2">NCAIM Y.01608</strain>
    </source>
</reference>
<reference evidence="2" key="1">
    <citation type="journal article" date="2021" name="Open Biol.">
        <title>Shared evolutionary footprints suggest mitochondrial oxidative damage underlies multiple complex I losses in fungi.</title>
        <authorList>
            <person name="Schikora-Tamarit M.A."/>
            <person name="Marcet-Houben M."/>
            <person name="Nosek J."/>
            <person name="Gabaldon T."/>
        </authorList>
    </citation>
    <scope>NUCLEOTIDE SEQUENCE</scope>
    <source>
        <strain evidence="2">NCAIM Y.01608</strain>
    </source>
</reference>
<dbReference type="PANTHER" id="PTHR31905:SF2">
    <property type="entry name" value="PROTEIN MIX23"/>
    <property type="match status" value="1"/>
</dbReference>
<dbReference type="GO" id="GO:0005758">
    <property type="term" value="C:mitochondrial intermembrane space"/>
    <property type="evidence" value="ECO:0007669"/>
    <property type="project" value="InterPro"/>
</dbReference>
<sequence length="184" mass="21942">MWTRGGASELDINPEKEIPVPPEINRQLCIESSRSLQDFLRLSRTLLDDTLRTRLNSITKHHEDYTRRSILPRRDSCQQFVDELLLPQWQARASRIKYCLRQADEMVKEVETQELAMDEEERNRLLRIDPYALKDLTRSLREKRASAEQIRNRYQNEIEVEEIIQERSQSLIKDVCGQDVRFDR</sequence>
<dbReference type="AlphaFoldDB" id="A0A1B7SI76"/>
<protein>
    <submittedName>
        <fullName evidence="2">Uncharacterized protein</fullName>
    </submittedName>
</protein>
<dbReference type="OrthoDB" id="5593818at2759"/>
<dbReference type="InterPro" id="IPR019171">
    <property type="entry name" value="MIX23"/>
</dbReference>
<keyword evidence="3" id="KW-1185">Reference proteome</keyword>
<evidence type="ECO:0000313" key="2">
    <source>
        <dbReference type="EMBL" id="KAH3662683.1"/>
    </source>
</evidence>
<dbReference type="PANTHER" id="PTHR31905">
    <property type="entry name" value="COILED-COIL DOMAIN-CONTAINING PROTEIN 58"/>
    <property type="match status" value="1"/>
</dbReference>
<name>A0A1B7SI76_9ASCO</name>
<proteinExistence type="inferred from homology"/>
<dbReference type="Pfam" id="PF09774">
    <property type="entry name" value="MIX23"/>
    <property type="match status" value="1"/>
</dbReference>
<dbReference type="RefSeq" id="XP_018211091.1">
    <property type="nucleotide sequence ID" value="XM_018357293.1"/>
</dbReference>
<evidence type="ECO:0000256" key="1">
    <source>
        <dbReference type="ARBA" id="ARBA00024204"/>
    </source>
</evidence>
<comment type="similarity">
    <text evidence="1">Belongs to the MIX23 family.</text>
</comment>
<organism evidence="2 3">
    <name type="scientific">Ogataea polymorpha</name>
    <dbReference type="NCBI Taxonomy" id="460523"/>
    <lineage>
        <taxon>Eukaryota</taxon>
        <taxon>Fungi</taxon>
        <taxon>Dikarya</taxon>
        <taxon>Ascomycota</taxon>
        <taxon>Saccharomycotina</taxon>
        <taxon>Pichiomycetes</taxon>
        <taxon>Pichiales</taxon>
        <taxon>Pichiaceae</taxon>
        <taxon>Ogataea</taxon>
    </lineage>
</organism>
<gene>
    <name evidence="2" type="ORF">OGATHE_004258</name>
</gene>
<dbReference type="EMBL" id="JAEUBD010001266">
    <property type="protein sequence ID" value="KAH3662683.1"/>
    <property type="molecule type" value="Genomic_DNA"/>
</dbReference>
<dbReference type="Proteomes" id="UP000788993">
    <property type="component" value="Unassembled WGS sequence"/>
</dbReference>
<evidence type="ECO:0000313" key="3">
    <source>
        <dbReference type="Proteomes" id="UP000788993"/>
    </source>
</evidence>
<accession>A0A1B7SI76</accession>
<comment type="caution">
    <text evidence="2">The sequence shown here is derived from an EMBL/GenBank/DDBJ whole genome shotgun (WGS) entry which is preliminary data.</text>
</comment>